<dbReference type="Proteomes" id="UP000729701">
    <property type="component" value="Unassembled WGS sequence"/>
</dbReference>
<dbReference type="EMBL" id="JAHHGZ010000003">
    <property type="protein sequence ID" value="MBW4666509.1"/>
    <property type="molecule type" value="Genomic_DNA"/>
</dbReference>
<organism evidence="1 2">
    <name type="scientific">Cyanomargarita calcarea GSE-NOS-MK-12-04C</name>
    <dbReference type="NCBI Taxonomy" id="2839659"/>
    <lineage>
        <taxon>Bacteria</taxon>
        <taxon>Bacillati</taxon>
        <taxon>Cyanobacteriota</taxon>
        <taxon>Cyanophyceae</taxon>
        <taxon>Nostocales</taxon>
        <taxon>Cyanomargaritaceae</taxon>
        <taxon>Cyanomargarita</taxon>
    </lineage>
</organism>
<reference evidence="1" key="2">
    <citation type="journal article" date="2022" name="Microbiol. Resour. Announc.">
        <title>Metagenome Sequencing to Explore Phylogenomics of Terrestrial Cyanobacteria.</title>
        <authorList>
            <person name="Ward R.D."/>
            <person name="Stajich J.E."/>
            <person name="Johansen J.R."/>
            <person name="Huntemann M."/>
            <person name="Clum A."/>
            <person name="Foster B."/>
            <person name="Foster B."/>
            <person name="Roux S."/>
            <person name="Palaniappan K."/>
            <person name="Varghese N."/>
            <person name="Mukherjee S."/>
            <person name="Reddy T.B.K."/>
            <person name="Daum C."/>
            <person name="Copeland A."/>
            <person name="Chen I.A."/>
            <person name="Ivanova N.N."/>
            <person name="Kyrpides N.C."/>
            <person name="Shapiro N."/>
            <person name="Eloe-Fadrosh E.A."/>
            <person name="Pietrasiak N."/>
        </authorList>
    </citation>
    <scope>NUCLEOTIDE SEQUENCE</scope>
    <source>
        <strain evidence="1">GSE-NOS-MK-12-04C</strain>
    </source>
</reference>
<protein>
    <submittedName>
        <fullName evidence="1">Uncharacterized protein</fullName>
    </submittedName>
</protein>
<name>A0A951UQZ1_9CYAN</name>
<reference evidence="1" key="1">
    <citation type="submission" date="2021-05" db="EMBL/GenBank/DDBJ databases">
        <authorList>
            <person name="Pietrasiak N."/>
            <person name="Ward R."/>
            <person name="Stajich J.E."/>
            <person name="Kurbessoian T."/>
        </authorList>
    </citation>
    <scope>NUCLEOTIDE SEQUENCE</scope>
    <source>
        <strain evidence="1">GSE-NOS-MK-12-04C</strain>
    </source>
</reference>
<evidence type="ECO:0000313" key="2">
    <source>
        <dbReference type="Proteomes" id="UP000729701"/>
    </source>
</evidence>
<sequence>MAKKDYTAAEAVKLYIGNLEFDAIRIIETGEYRMSQSQMLRAVNRVS</sequence>
<accession>A0A951UQZ1</accession>
<proteinExistence type="predicted"/>
<dbReference type="AlphaFoldDB" id="A0A951UQZ1"/>
<comment type="caution">
    <text evidence="1">The sequence shown here is derived from an EMBL/GenBank/DDBJ whole genome shotgun (WGS) entry which is preliminary data.</text>
</comment>
<gene>
    <name evidence="1" type="ORF">KME60_03435</name>
</gene>
<evidence type="ECO:0000313" key="1">
    <source>
        <dbReference type="EMBL" id="MBW4666509.1"/>
    </source>
</evidence>